<feature type="transmembrane region" description="Helical" evidence="1">
    <location>
        <begin position="21"/>
        <end position="39"/>
    </location>
</feature>
<keyword evidence="3" id="KW-1185">Reference proteome</keyword>
<feature type="transmembrane region" description="Helical" evidence="1">
    <location>
        <begin position="178"/>
        <end position="198"/>
    </location>
</feature>
<protein>
    <submittedName>
        <fullName evidence="2">DUF3995 domain-containing protein</fullName>
    </submittedName>
</protein>
<keyword evidence="1" id="KW-1133">Transmembrane helix</keyword>
<dbReference type="InterPro" id="IPR025058">
    <property type="entry name" value="DUF3995"/>
</dbReference>
<reference evidence="2 3" key="1">
    <citation type="submission" date="2019-03" db="EMBL/GenBank/DDBJ databases">
        <title>This is whole genome sequence of Paenibacillus sp MS74 strain.</title>
        <authorList>
            <person name="Trinh H.N."/>
        </authorList>
    </citation>
    <scope>NUCLEOTIDE SEQUENCE [LARGE SCALE GENOMIC DNA]</scope>
    <source>
        <strain evidence="2 3">MS74</strain>
    </source>
</reference>
<feature type="transmembrane region" description="Helical" evidence="1">
    <location>
        <begin position="67"/>
        <end position="89"/>
    </location>
</feature>
<dbReference type="RefSeq" id="WP_133236971.1">
    <property type="nucleotide sequence ID" value="NZ_SMRT01000038.1"/>
</dbReference>
<accession>A0A4R5K645</accession>
<comment type="caution">
    <text evidence="2">The sequence shown here is derived from an EMBL/GenBank/DDBJ whole genome shotgun (WGS) entry which is preliminary data.</text>
</comment>
<evidence type="ECO:0000313" key="2">
    <source>
        <dbReference type="EMBL" id="TDF89173.1"/>
    </source>
</evidence>
<evidence type="ECO:0000313" key="3">
    <source>
        <dbReference type="Proteomes" id="UP000295636"/>
    </source>
</evidence>
<dbReference type="EMBL" id="SMRT01000038">
    <property type="protein sequence ID" value="TDF89173.1"/>
    <property type="molecule type" value="Genomic_DNA"/>
</dbReference>
<dbReference type="AlphaFoldDB" id="A0A4R5K645"/>
<evidence type="ECO:0000256" key="1">
    <source>
        <dbReference type="SAM" id="Phobius"/>
    </source>
</evidence>
<gene>
    <name evidence="2" type="ORF">E1757_34865</name>
</gene>
<sequence>MVDLKKDGSNLNSQTQLQRPRYLVWSGYAVFIWSIVYMLPHLYWALDGTAGLSILKPSISESPQWKLINWIASVFLTAAGFLGIAMIYLKKRRFLSWLLLVILLAGCAVATSHGIYGIIYRVLQIAGVAGVESGPFNPKEHAYVLWDLLLFEPWFTIEGILLGILGWCYVNKLRNRRIWLTFCAIGICFGLITGLLGVRFA</sequence>
<keyword evidence="1" id="KW-0812">Transmembrane</keyword>
<feature type="transmembrane region" description="Helical" evidence="1">
    <location>
        <begin position="143"/>
        <end position="166"/>
    </location>
</feature>
<feature type="transmembrane region" description="Helical" evidence="1">
    <location>
        <begin position="96"/>
        <end position="123"/>
    </location>
</feature>
<dbReference type="OrthoDB" id="2717873at2"/>
<organism evidence="2 3">
    <name type="scientific">Paenibacillus piri</name>
    <dbReference type="NCBI Taxonomy" id="2547395"/>
    <lineage>
        <taxon>Bacteria</taxon>
        <taxon>Bacillati</taxon>
        <taxon>Bacillota</taxon>
        <taxon>Bacilli</taxon>
        <taxon>Bacillales</taxon>
        <taxon>Paenibacillaceae</taxon>
        <taxon>Paenibacillus</taxon>
    </lineage>
</organism>
<keyword evidence="1" id="KW-0472">Membrane</keyword>
<proteinExistence type="predicted"/>
<name>A0A4R5K645_9BACL</name>
<dbReference type="Pfam" id="PF13160">
    <property type="entry name" value="DUF3995"/>
    <property type="match status" value="1"/>
</dbReference>
<dbReference type="Proteomes" id="UP000295636">
    <property type="component" value="Unassembled WGS sequence"/>
</dbReference>